<evidence type="ECO:0000313" key="1">
    <source>
        <dbReference type="EMBL" id="KAJ4926417.1"/>
    </source>
</evidence>
<comment type="caution">
    <text evidence="1">The sequence shown here is derived from an EMBL/GenBank/DDBJ whole genome shotgun (WGS) entry which is preliminary data.</text>
</comment>
<gene>
    <name evidence="1" type="ORF">JOQ06_008591</name>
</gene>
<dbReference type="AlphaFoldDB" id="A0AAD6AKP2"/>
<name>A0AAD6AKP2_9TELE</name>
<feature type="non-terminal residue" evidence="1">
    <location>
        <position position="167"/>
    </location>
</feature>
<accession>A0AAD6AKP2</accession>
<reference evidence="1" key="1">
    <citation type="submission" date="2022-11" db="EMBL/GenBank/DDBJ databases">
        <title>Chromosome-level genome of Pogonophryne albipinna.</title>
        <authorList>
            <person name="Jo E."/>
        </authorList>
    </citation>
    <scope>NUCLEOTIDE SEQUENCE</scope>
    <source>
        <strain evidence="1">SGF0006</strain>
        <tissue evidence="1">Muscle</tissue>
    </source>
</reference>
<dbReference type="Proteomes" id="UP001219934">
    <property type="component" value="Unassembled WGS sequence"/>
</dbReference>
<protein>
    <submittedName>
        <fullName evidence="1">Uncharacterized protein</fullName>
    </submittedName>
</protein>
<keyword evidence="2" id="KW-1185">Reference proteome</keyword>
<proteinExistence type="predicted"/>
<evidence type="ECO:0000313" key="2">
    <source>
        <dbReference type="Proteomes" id="UP001219934"/>
    </source>
</evidence>
<organism evidence="1 2">
    <name type="scientific">Pogonophryne albipinna</name>
    <dbReference type="NCBI Taxonomy" id="1090488"/>
    <lineage>
        <taxon>Eukaryota</taxon>
        <taxon>Metazoa</taxon>
        <taxon>Chordata</taxon>
        <taxon>Craniata</taxon>
        <taxon>Vertebrata</taxon>
        <taxon>Euteleostomi</taxon>
        <taxon>Actinopterygii</taxon>
        <taxon>Neopterygii</taxon>
        <taxon>Teleostei</taxon>
        <taxon>Neoteleostei</taxon>
        <taxon>Acanthomorphata</taxon>
        <taxon>Eupercaria</taxon>
        <taxon>Perciformes</taxon>
        <taxon>Notothenioidei</taxon>
        <taxon>Pogonophryne</taxon>
    </lineage>
</organism>
<sequence>MKDMADERLRAGSDRQRDERLSLCARNRQDSEAGKYLVSQRSVLRSCSVTWLVRDADLQREAGRVGGRLMADIFTSARPLLSLTYSSYEAILQGQVMEEVEDHKVLMGDGGRKLTNHKHRETYTLLSHGLHSNKTPNTLPALQNTAGPQRNAETIDCFLHRGTMCSP</sequence>
<dbReference type="EMBL" id="JAPTMU010000020">
    <property type="protein sequence ID" value="KAJ4926417.1"/>
    <property type="molecule type" value="Genomic_DNA"/>
</dbReference>